<keyword evidence="3" id="KW-1185">Reference proteome</keyword>
<accession>A0A5C5XRJ3</accession>
<feature type="compositionally biased region" description="Basic and acidic residues" evidence="1">
    <location>
        <begin position="9"/>
        <end position="23"/>
    </location>
</feature>
<reference evidence="2 3" key="1">
    <citation type="submission" date="2019-02" db="EMBL/GenBank/DDBJ databases">
        <title>Deep-cultivation of Planctomycetes and their phenomic and genomic characterization uncovers novel biology.</title>
        <authorList>
            <person name="Wiegand S."/>
            <person name="Jogler M."/>
            <person name="Boedeker C."/>
            <person name="Pinto D."/>
            <person name="Vollmers J."/>
            <person name="Rivas-Marin E."/>
            <person name="Kohn T."/>
            <person name="Peeters S.H."/>
            <person name="Heuer A."/>
            <person name="Rast P."/>
            <person name="Oberbeckmann S."/>
            <person name="Bunk B."/>
            <person name="Jeske O."/>
            <person name="Meyerdierks A."/>
            <person name="Storesund J.E."/>
            <person name="Kallscheuer N."/>
            <person name="Luecker S."/>
            <person name="Lage O.M."/>
            <person name="Pohl T."/>
            <person name="Merkel B.J."/>
            <person name="Hornburger P."/>
            <person name="Mueller R.-W."/>
            <person name="Bruemmer F."/>
            <person name="Labrenz M."/>
            <person name="Spormann A.M."/>
            <person name="Op Den Camp H."/>
            <person name="Overmann J."/>
            <person name="Amann R."/>
            <person name="Jetten M.S.M."/>
            <person name="Mascher T."/>
            <person name="Medema M.H."/>
            <person name="Devos D.P."/>
            <person name="Kaster A.-K."/>
            <person name="Ovreas L."/>
            <person name="Rohde M."/>
            <person name="Galperin M.Y."/>
            <person name="Jogler C."/>
        </authorList>
    </citation>
    <scope>NUCLEOTIDE SEQUENCE [LARGE SCALE GENOMIC DNA]</scope>
    <source>
        <strain evidence="2 3">CA85</strain>
    </source>
</reference>
<evidence type="ECO:0000313" key="2">
    <source>
        <dbReference type="EMBL" id="TWT64983.1"/>
    </source>
</evidence>
<protein>
    <submittedName>
        <fullName evidence="2">Uncharacterized protein</fullName>
    </submittedName>
</protein>
<dbReference type="AlphaFoldDB" id="A0A5C5XRJ3"/>
<gene>
    <name evidence="2" type="ORF">CA85_33280</name>
</gene>
<name>A0A5C5XRJ3_9BACT</name>
<dbReference type="Proteomes" id="UP000318053">
    <property type="component" value="Unassembled WGS sequence"/>
</dbReference>
<evidence type="ECO:0000313" key="3">
    <source>
        <dbReference type="Proteomes" id="UP000318053"/>
    </source>
</evidence>
<evidence type="ECO:0000256" key="1">
    <source>
        <dbReference type="SAM" id="MobiDB-lite"/>
    </source>
</evidence>
<organism evidence="2 3">
    <name type="scientific">Allorhodopirellula solitaria</name>
    <dbReference type="NCBI Taxonomy" id="2527987"/>
    <lineage>
        <taxon>Bacteria</taxon>
        <taxon>Pseudomonadati</taxon>
        <taxon>Planctomycetota</taxon>
        <taxon>Planctomycetia</taxon>
        <taxon>Pirellulales</taxon>
        <taxon>Pirellulaceae</taxon>
        <taxon>Allorhodopirellula</taxon>
    </lineage>
</organism>
<sequence length="106" mass="12722">MRHRLLRPVSEKRMPGKRELNEHQPHHWRAIDRNIPSQARVPALPRVRFWLIRRKRAPEVFKAWLEYPMIYLWDVIINVRLALPGETEPSSNGVDLGRIWRETILS</sequence>
<feature type="region of interest" description="Disordered" evidence="1">
    <location>
        <begin position="1"/>
        <end position="23"/>
    </location>
</feature>
<dbReference type="EMBL" id="SJPK01000008">
    <property type="protein sequence ID" value="TWT64983.1"/>
    <property type="molecule type" value="Genomic_DNA"/>
</dbReference>
<proteinExistence type="predicted"/>
<comment type="caution">
    <text evidence="2">The sequence shown here is derived from an EMBL/GenBank/DDBJ whole genome shotgun (WGS) entry which is preliminary data.</text>
</comment>